<keyword evidence="1" id="KW-1133">Transmembrane helix</keyword>
<gene>
    <name evidence="3" type="ORF">FYJ74_06945</name>
</gene>
<dbReference type="AlphaFoldDB" id="A0A6L5YDT5"/>
<dbReference type="Proteomes" id="UP000473699">
    <property type="component" value="Unassembled WGS sequence"/>
</dbReference>
<keyword evidence="1" id="KW-0472">Membrane</keyword>
<feature type="transmembrane region" description="Helical" evidence="1">
    <location>
        <begin position="72"/>
        <end position="99"/>
    </location>
</feature>
<feature type="transmembrane region" description="Helical" evidence="1">
    <location>
        <begin position="195"/>
        <end position="216"/>
    </location>
</feature>
<protein>
    <submittedName>
        <fullName evidence="3">DUF4405 domain-containing protein</fullName>
    </submittedName>
</protein>
<feature type="transmembrane region" description="Helical" evidence="1">
    <location>
        <begin position="34"/>
        <end position="51"/>
    </location>
</feature>
<proteinExistence type="predicted"/>
<dbReference type="InterPro" id="IPR025517">
    <property type="entry name" value="DUF4405"/>
</dbReference>
<feature type="transmembrane region" description="Helical" evidence="1">
    <location>
        <begin position="111"/>
        <end position="129"/>
    </location>
</feature>
<evidence type="ECO:0000259" key="2">
    <source>
        <dbReference type="Pfam" id="PF14358"/>
    </source>
</evidence>
<keyword evidence="4" id="KW-1185">Reference proteome</keyword>
<feature type="domain" description="Flavinylation-associated cytochrome" evidence="2">
    <location>
        <begin position="72"/>
        <end position="131"/>
    </location>
</feature>
<sequence length="231" mass="25126">MNANALTRLAVDFAMTALMVALMAYQVVGGVAHEILGTLVGVLFIVHAVLNRHWFAHFFSGRATSMRVLQNFVILLVLLDAVTIMVTGVMISGTVFAFLDITRGVGVARSLHLAASYWGMVLMSVHIGLHWSMVMGMTRAVFGVKGHRGAAAWLSRLTAAALAVCGARAFGRVDAWGFLTLRSQFAFFDETQSDLAVLFSYFSIMALFIFLSHYAGKGLQAFPTSRKDAAR</sequence>
<dbReference type="Pfam" id="PF14358">
    <property type="entry name" value="DUF4405"/>
    <property type="match status" value="1"/>
</dbReference>
<evidence type="ECO:0000313" key="4">
    <source>
        <dbReference type="Proteomes" id="UP000473699"/>
    </source>
</evidence>
<accession>A0A6L5YDT5</accession>
<organism evidence="3 4">
    <name type="scientific">Pyramidobacter porci</name>
    <dbReference type="NCBI Taxonomy" id="2605789"/>
    <lineage>
        <taxon>Bacteria</taxon>
        <taxon>Thermotogati</taxon>
        <taxon>Synergistota</taxon>
        <taxon>Synergistia</taxon>
        <taxon>Synergistales</taxon>
        <taxon>Dethiosulfovibrionaceae</taxon>
        <taxon>Pyramidobacter</taxon>
    </lineage>
</organism>
<dbReference type="RefSeq" id="WP_154528857.1">
    <property type="nucleotide sequence ID" value="NZ_VUNH01000006.1"/>
</dbReference>
<evidence type="ECO:0000256" key="1">
    <source>
        <dbReference type="SAM" id="Phobius"/>
    </source>
</evidence>
<dbReference type="EMBL" id="VUNH01000006">
    <property type="protein sequence ID" value="MST55767.1"/>
    <property type="molecule type" value="Genomic_DNA"/>
</dbReference>
<feature type="transmembrane region" description="Helical" evidence="1">
    <location>
        <begin position="9"/>
        <end position="28"/>
    </location>
</feature>
<evidence type="ECO:0000313" key="3">
    <source>
        <dbReference type="EMBL" id="MST55767.1"/>
    </source>
</evidence>
<reference evidence="3 4" key="1">
    <citation type="submission" date="2019-08" db="EMBL/GenBank/DDBJ databases">
        <title>In-depth cultivation of the pig gut microbiome towards novel bacterial diversity and tailored functional studies.</title>
        <authorList>
            <person name="Wylensek D."/>
            <person name="Hitch T.C.A."/>
            <person name="Clavel T."/>
        </authorList>
    </citation>
    <scope>NUCLEOTIDE SEQUENCE [LARGE SCALE GENOMIC DNA]</scope>
    <source>
        <strain evidence="3 4">SM-530-WT-4B</strain>
    </source>
</reference>
<comment type="caution">
    <text evidence="3">The sequence shown here is derived from an EMBL/GenBank/DDBJ whole genome shotgun (WGS) entry which is preliminary data.</text>
</comment>
<feature type="transmembrane region" description="Helical" evidence="1">
    <location>
        <begin position="150"/>
        <end position="171"/>
    </location>
</feature>
<keyword evidence="1" id="KW-0812">Transmembrane</keyword>
<name>A0A6L5YDT5_9BACT</name>